<comment type="caution">
    <text evidence="3">The sequence shown here is derived from an EMBL/GenBank/DDBJ whole genome shotgun (WGS) entry which is preliminary data.</text>
</comment>
<proteinExistence type="predicted"/>
<evidence type="ECO:0000256" key="1">
    <source>
        <dbReference type="SAM" id="MobiDB-lite"/>
    </source>
</evidence>
<keyword evidence="2" id="KW-0732">Signal</keyword>
<organism evidence="3 4">
    <name type="scientific">Edaphochlamys debaryana</name>
    <dbReference type="NCBI Taxonomy" id="47281"/>
    <lineage>
        <taxon>Eukaryota</taxon>
        <taxon>Viridiplantae</taxon>
        <taxon>Chlorophyta</taxon>
        <taxon>core chlorophytes</taxon>
        <taxon>Chlorophyceae</taxon>
        <taxon>CS clade</taxon>
        <taxon>Chlamydomonadales</taxon>
        <taxon>Chlamydomonadales incertae sedis</taxon>
        <taxon>Edaphochlamys</taxon>
    </lineage>
</organism>
<sequence length="213" mass="22436">MDRRVAFVALALLASLLVLDTAAAAKPLAGLKKKKSPPPKAQPPPRSTPASSPSPTSACKFGEPCDTCLVCVYVNLVYVDDNEYNFDQATCDRLEWYIYGMLNTAIGNAPKAVISPFTQTACRPYDDDAGVYGYVAVCGNVAMSQLKSTVQSSLQSALGTLGDIVTHGNSLTATQCTSKARLIIGGATEDTTGDCINAFYDASGQCSPRTFAS</sequence>
<evidence type="ECO:0000313" key="3">
    <source>
        <dbReference type="EMBL" id="KAG2501767.1"/>
    </source>
</evidence>
<reference evidence="3" key="1">
    <citation type="journal article" date="2020" name="bioRxiv">
        <title>Comparative genomics of Chlamydomonas.</title>
        <authorList>
            <person name="Craig R.J."/>
            <person name="Hasan A.R."/>
            <person name="Ness R.W."/>
            <person name="Keightley P.D."/>
        </authorList>
    </citation>
    <scope>NUCLEOTIDE SEQUENCE</scope>
    <source>
        <strain evidence="3">CCAP 11/70</strain>
    </source>
</reference>
<feature type="signal peptide" evidence="2">
    <location>
        <begin position="1"/>
        <end position="24"/>
    </location>
</feature>
<gene>
    <name evidence="3" type="ORF">HYH03_000267</name>
</gene>
<protein>
    <submittedName>
        <fullName evidence="3">Uncharacterized protein</fullName>
    </submittedName>
</protein>
<feature type="region of interest" description="Disordered" evidence="1">
    <location>
        <begin position="30"/>
        <end position="55"/>
    </location>
</feature>
<dbReference type="AlphaFoldDB" id="A0A835YF58"/>
<evidence type="ECO:0000313" key="4">
    <source>
        <dbReference type="Proteomes" id="UP000612055"/>
    </source>
</evidence>
<feature type="chain" id="PRO_5032458339" evidence="2">
    <location>
        <begin position="25"/>
        <end position="213"/>
    </location>
</feature>
<name>A0A835YF58_9CHLO</name>
<feature type="compositionally biased region" description="Pro residues" evidence="1">
    <location>
        <begin position="38"/>
        <end position="47"/>
    </location>
</feature>
<accession>A0A835YF58</accession>
<keyword evidence="4" id="KW-1185">Reference proteome</keyword>
<dbReference type="Proteomes" id="UP000612055">
    <property type="component" value="Unassembled WGS sequence"/>
</dbReference>
<dbReference type="EMBL" id="JAEHOE010000001">
    <property type="protein sequence ID" value="KAG2501767.1"/>
    <property type="molecule type" value="Genomic_DNA"/>
</dbReference>
<evidence type="ECO:0000256" key="2">
    <source>
        <dbReference type="SAM" id="SignalP"/>
    </source>
</evidence>